<dbReference type="EMBL" id="UHFN01000007">
    <property type="protein sequence ID" value="SUN60526.1"/>
    <property type="molecule type" value="Genomic_DNA"/>
</dbReference>
<dbReference type="Proteomes" id="UP000254924">
    <property type="component" value="Unassembled WGS sequence"/>
</dbReference>
<evidence type="ECO:0000313" key="2">
    <source>
        <dbReference type="EMBL" id="SUN60526.1"/>
    </source>
</evidence>
<dbReference type="Pfam" id="PF06114">
    <property type="entry name" value="Peptidase_M78"/>
    <property type="match status" value="1"/>
</dbReference>
<sequence>MVTDEELCKQHGVELCLFDASNWHSQGFYNHTTKVIGIDKNLDPLTRRKTLLHELGHIEHNPYSYQFNGVKYEAQANRYMIRNLLEETLATLEDTREFNYLDFMKCHSLTTVADEMMIIEEYRNLTK</sequence>
<protein>
    <submittedName>
        <fullName evidence="2">Peptidase</fullName>
    </submittedName>
</protein>
<evidence type="ECO:0000313" key="3">
    <source>
        <dbReference type="Proteomes" id="UP000254924"/>
    </source>
</evidence>
<reference evidence="2 3" key="1">
    <citation type="submission" date="2018-06" db="EMBL/GenBank/DDBJ databases">
        <authorList>
            <consortium name="Pathogen Informatics"/>
            <person name="Doyle S."/>
        </authorList>
    </citation>
    <scope>NUCLEOTIDE SEQUENCE [LARGE SCALE GENOMIC DNA]</scope>
    <source>
        <strain evidence="2 3">NCTC12224</strain>
    </source>
</reference>
<organism evidence="2 3">
    <name type="scientific">Streptococcus hyointestinalis</name>
    <dbReference type="NCBI Taxonomy" id="1337"/>
    <lineage>
        <taxon>Bacteria</taxon>
        <taxon>Bacillati</taxon>
        <taxon>Bacillota</taxon>
        <taxon>Bacilli</taxon>
        <taxon>Lactobacillales</taxon>
        <taxon>Streptococcaceae</taxon>
        <taxon>Streptococcus</taxon>
    </lineage>
</organism>
<keyword evidence="3" id="KW-1185">Reference proteome</keyword>
<dbReference type="OrthoDB" id="2243168at2"/>
<gene>
    <name evidence="2" type="ORF">NCTC12224_00930</name>
</gene>
<evidence type="ECO:0000259" key="1">
    <source>
        <dbReference type="Pfam" id="PF06114"/>
    </source>
</evidence>
<name>A0A380K8R6_9STRE</name>
<accession>A0A380K8R6</accession>
<dbReference type="AlphaFoldDB" id="A0A380K8R6"/>
<dbReference type="Gene3D" id="1.10.10.2910">
    <property type="match status" value="1"/>
</dbReference>
<feature type="domain" description="IrrE N-terminal-like" evidence="1">
    <location>
        <begin position="8"/>
        <end position="101"/>
    </location>
</feature>
<dbReference type="InterPro" id="IPR010359">
    <property type="entry name" value="IrrE_HExxH"/>
</dbReference>
<proteinExistence type="predicted"/>